<reference evidence="1" key="1">
    <citation type="submission" date="2022-08" db="EMBL/GenBank/DDBJ databases">
        <title>Genome Sequence of Lecanicillium fungicola.</title>
        <authorList>
            <person name="Buettner E."/>
        </authorList>
    </citation>
    <scope>NUCLEOTIDE SEQUENCE</scope>
    <source>
        <strain evidence="1">Babe33</strain>
    </source>
</reference>
<sequence length="73" mass="7773">MQGSRDENTAKTDGSKATANLVLEAGAAIFIAADHTEFGGSSREHDNENDDQHLSRANNRDDQRGAAAFCHTG</sequence>
<evidence type="ECO:0000313" key="1">
    <source>
        <dbReference type="EMBL" id="KAJ2975319.1"/>
    </source>
</evidence>
<gene>
    <name evidence="1" type="ORF">NQ176_g5581</name>
</gene>
<dbReference type="EMBL" id="JANJQO010000722">
    <property type="protein sequence ID" value="KAJ2975319.1"/>
    <property type="molecule type" value="Genomic_DNA"/>
</dbReference>
<organism evidence="1 2">
    <name type="scientific">Zarea fungicola</name>
    <dbReference type="NCBI Taxonomy" id="93591"/>
    <lineage>
        <taxon>Eukaryota</taxon>
        <taxon>Fungi</taxon>
        <taxon>Dikarya</taxon>
        <taxon>Ascomycota</taxon>
        <taxon>Pezizomycotina</taxon>
        <taxon>Sordariomycetes</taxon>
        <taxon>Hypocreomycetidae</taxon>
        <taxon>Hypocreales</taxon>
        <taxon>Cordycipitaceae</taxon>
        <taxon>Zarea</taxon>
    </lineage>
</organism>
<name>A0ACC1N8R7_9HYPO</name>
<keyword evidence="2" id="KW-1185">Reference proteome</keyword>
<dbReference type="Proteomes" id="UP001143910">
    <property type="component" value="Unassembled WGS sequence"/>
</dbReference>
<evidence type="ECO:0000313" key="2">
    <source>
        <dbReference type="Proteomes" id="UP001143910"/>
    </source>
</evidence>
<proteinExistence type="predicted"/>
<comment type="caution">
    <text evidence="1">The sequence shown here is derived from an EMBL/GenBank/DDBJ whole genome shotgun (WGS) entry which is preliminary data.</text>
</comment>
<accession>A0ACC1N8R7</accession>
<protein>
    <submittedName>
        <fullName evidence="1">Uncharacterized protein</fullName>
    </submittedName>
</protein>